<dbReference type="Pfam" id="PF01844">
    <property type="entry name" value="HNH"/>
    <property type="match status" value="1"/>
</dbReference>
<dbReference type="EMBL" id="QPJC01000003">
    <property type="protein sequence ID" value="RCW45108.1"/>
    <property type="molecule type" value="Genomic_DNA"/>
</dbReference>
<dbReference type="Proteomes" id="UP000253495">
    <property type="component" value="Unassembled WGS sequence"/>
</dbReference>
<name>A0A368VWJ5_9ACTN</name>
<keyword evidence="4" id="KW-1185">Reference proteome</keyword>
<protein>
    <submittedName>
        <fullName evidence="3">5-methylcytosine-specific restriction endonuclease McrA</fullName>
    </submittedName>
</protein>
<sequence length="269" mass="29516">MGFGHVFGCRLPRIRYSFEGFLIVSTDAMRITRAFRAGFVFDYCPVTGGGGRVPDRKPTPPGATVGSAPRASWCPQGRGNGSASRATAPEQASAHGVAWRKRRVLLLNTTFEPLTALPLRRAIVLVVCGKAEIVHGDSAGLTLRSATSSVEVPSVIRLSTFVQVPYRGRVPLSRSALMQRDSHRCVYCGMRAETIDHVVPRSRGGAHSWENCVACCVKCNRRKADRTLRELGWRLAETPRAPRGRNWRLITGVHEADPLWLPYLGEAVA</sequence>
<organism evidence="3 4">
    <name type="scientific">Halopolyspora algeriensis</name>
    <dbReference type="NCBI Taxonomy" id="1500506"/>
    <lineage>
        <taxon>Bacteria</taxon>
        <taxon>Bacillati</taxon>
        <taxon>Actinomycetota</taxon>
        <taxon>Actinomycetes</taxon>
        <taxon>Actinomycetes incertae sedis</taxon>
        <taxon>Halopolyspora</taxon>
    </lineage>
</organism>
<dbReference type="InterPro" id="IPR002711">
    <property type="entry name" value="HNH"/>
</dbReference>
<dbReference type="Gene3D" id="1.10.30.50">
    <property type="match status" value="1"/>
</dbReference>
<keyword evidence="3" id="KW-0540">Nuclease</keyword>
<dbReference type="GO" id="GO:0004519">
    <property type="term" value="F:endonuclease activity"/>
    <property type="evidence" value="ECO:0007669"/>
    <property type="project" value="UniProtKB-KW"/>
</dbReference>
<evidence type="ECO:0000259" key="2">
    <source>
        <dbReference type="SMART" id="SM00507"/>
    </source>
</evidence>
<dbReference type="InterPro" id="IPR052892">
    <property type="entry name" value="NA-targeting_endonuclease"/>
</dbReference>
<keyword evidence="3" id="KW-0378">Hydrolase</keyword>
<dbReference type="PANTHER" id="PTHR33877:SF2">
    <property type="entry name" value="OS07G0170200 PROTEIN"/>
    <property type="match status" value="1"/>
</dbReference>
<dbReference type="PANTHER" id="PTHR33877">
    <property type="entry name" value="SLL1193 PROTEIN"/>
    <property type="match status" value="1"/>
</dbReference>
<feature type="region of interest" description="Disordered" evidence="1">
    <location>
        <begin position="51"/>
        <end position="94"/>
    </location>
</feature>
<comment type="caution">
    <text evidence="3">The sequence shown here is derived from an EMBL/GenBank/DDBJ whole genome shotgun (WGS) entry which is preliminary data.</text>
</comment>
<evidence type="ECO:0000313" key="3">
    <source>
        <dbReference type="EMBL" id="RCW45108.1"/>
    </source>
</evidence>
<proteinExistence type="predicted"/>
<feature type="domain" description="HNH nuclease" evidence="2">
    <location>
        <begin position="172"/>
        <end position="221"/>
    </location>
</feature>
<keyword evidence="3" id="KW-0255">Endonuclease</keyword>
<dbReference type="SMART" id="SM00507">
    <property type="entry name" value="HNHc"/>
    <property type="match status" value="1"/>
</dbReference>
<reference evidence="3 4" key="1">
    <citation type="submission" date="2018-07" db="EMBL/GenBank/DDBJ databases">
        <title>Genomic Encyclopedia of Type Strains, Phase III (KMG-III): the genomes of soil and plant-associated and newly described type strains.</title>
        <authorList>
            <person name="Whitman W."/>
        </authorList>
    </citation>
    <scope>NUCLEOTIDE SEQUENCE [LARGE SCALE GENOMIC DNA]</scope>
    <source>
        <strain evidence="3 4">CECT 8575</strain>
    </source>
</reference>
<dbReference type="AlphaFoldDB" id="A0A368VWJ5"/>
<evidence type="ECO:0000256" key="1">
    <source>
        <dbReference type="SAM" id="MobiDB-lite"/>
    </source>
</evidence>
<accession>A0A368VWJ5</accession>
<dbReference type="CDD" id="cd00085">
    <property type="entry name" value="HNHc"/>
    <property type="match status" value="1"/>
</dbReference>
<evidence type="ECO:0000313" key="4">
    <source>
        <dbReference type="Proteomes" id="UP000253495"/>
    </source>
</evidence>
<dbReference type="InterPro" id="IPR003615">
    <property type="entry name" value="HNH_nuc"/>
</dbReference>
<gene>
    <name evidence="3" type="ORF">DFQ14_10371</name>
</gene>